<keyword evidence="1" id="KW-0862">Zinc</keyword>
<reference evidence="4" key="1">
    <citation type="journal article" date="2014" name="Science">
        <title>Ancient hybridizations among the ancestral genomes of bread wheat.</title>
        <authorList>
            <consortium name="International Wheat Genome Sequencing Consortium,"/>
            <person name="Marcussen T."/>
            <person name="Sandve S.R."/>
            <person name="Heier L."/>
            <person name="Spannagl M."/>
            <person name="Pfeifer M."/>
            <person name="Jakobsen K.S."/>
            <person name="Wulff B.B."/>
            <person name="Steuernagel B."/>
            <person name="Mayer K.F."/>
            <person name="Olsen O.A."/>
        </authorList>
    </citation>
    <scope>NUCLEOTIDE SEQUENCE [LARGE SCALE GENOMIC DNA]</scope>
    <source>
        <strain evidence="4">cv. AL8/78</strain>
    </source>
</reference>
<sequence length="162" mass="17543">PLEKPGWPVNIFPYSPMEAPHGAPSSLDLSLTLASMPPGPPSSPPPCSSLWAAGDHLAAAGENGHGHGHGGACEARSSRRLFSCLFCEKKFIKSEALGGHQNAHKKERVGSWNAHLYEHVDHDYPPATATTRAPMRWPNARLGDNAEKQMQQQQQLGLNLKL</sequence>
<name>A0A453DNG9_AEGTS</name>
<dbReference type="InterPro" id="IPR036236">
    <property type="entry name" value="Znf_C2H2_sf"/>
</dbReference>
<dbReference type="SUPFAM" id="SSF57667">
    <property type="entry name" value="beta-beta-alpha zinc fingers"/>
    <property type="match status" value="1"/>
</dbReference>
<evidence type="ECO:0000256" key="1">
    <source>
        <dbReference type="PROSITE-ProRule" id="PRU00042"/>
    </source>
</evidence>
<proteinExistence type="predicted"/>
<reference evidence="3" key="3">
    <citation type="journal article" date="2017" name="Nature">
        <title>Genome sequence of the progenitor of the wheat D genome Aegilops tauschii.</title>
        <authorList>
            <person name="Luo M.C."/>
            <person name="Gu Y.Q."/>
            <person name="Puiu D."/>
            <person name="Wang H."/>
            <person name="Twardziok S.O."/>
            <person name="Deal K.R."/>
            <person name="Huo N."/>
            <person name="Zhu T."/>
            <person name="Wang L."/>
            <person name="Wang Y."/>
            <person name="McGuire P.E."/>
            <person name="Liu S."/>
            <person name="Long H."/>
            <person name="Ramasamy R.K."/>
            <person name="Rodriguez J.C."/>
            <person name="Van S.L."/>
            <person name="Yuan L."/>
            <person name="Wang Z."/>
            <person name="Xia Z."/>
            <person name="Xiao L."/>
            <person name="Anderson O.D."/>
            <person name="Ouyang S."/>
            <person name="Liang Y."/>
            <person name="Zimin A.V."/>
            <person name="Pertea G."/>
            <person name="Qi P."/>
            <person name="Bennetzen J.L."/>
            <person name="Dai X."/>
            <person name="Dawson M.W."/>
            <person name="Muller H.G."/>
            <person name="Kugler K."/>
            <person name="Rivarola-Duarte L."/>
            <person name="Spannagl M."/>
            <person name="Mayer K.F.X."/>
            <person name="Lu F.H."/>
            <person name="Bevan M.W."/>
            <person name="Leroy P."/>
            <person name="Li P."/>
            <person name="You F.M."/>
            <person name="Sun Q."/>
            <person name="Liu Z."/>
            <person name="Lyons E."/>
            <person name="Wicker T."/>
            <person name="Salzberg S.L."/>
            <person name="Devos K.M."/>
            <person name="Dvorak J."/>
        </authorList>
    </citation>
    <scope>NUCLEOTIDE SEQUENCE [LARGE SCALE GENOMIC DNA]</scope>
    <source>
        <strain evidence="3">cv. AL8/78</strain>
    </source>
</reference>
<dbReference type="InterPro" id="IPR045320">
    <property type="entry name" value="JAGGED/SL1-like"/>
</dbReference>
<evidence type="ECO:0000259" key="2">
    <source>
        <dbReference type="PROSITE" id="PS50157"/>
    </source>
</evidence>
<reference evidence="3" key="5">
    <citation type="journal article" date="2021" name="G3 (Bethesda)">
        <title>Aegilops tauschii genome assembly Aet v5.0 features greater sequence contiguity and improved annotation.</title>
        <authorList>
            <person name="Wang L."/>
            <person name="Zhu T."/>
            <person name="Rodriguez J.C."/>
            <person name="Deal K.R."/>
            <person name="Dubcovsky J."/>
            <person name="McGuire P.E."/>
            <person name="Lux T."/>
            <person name="Spannagl M."/>
            <person name="Mayer K.F.X."/>
            <person name="Baldrich P."/>
            <person name="Meyers B.C."/>
            <person name="Huo N."/>
            <person name="Gu Y.Q."/>
            <person name="Zhou H."/>
            <person name="Devos K.M."/>
            <person name="Bennetzen J.L."/>
            <person name="Unver T."/>
            <person name="Budak H."/>
            <person name="Gulick P.J."/>
            <person name="Galiba G."/>
            <person name="Kalapos B."/>
            <person name="Nelson D.R."/>
            <person name="Li P."/>
            <person name="You F.M."/>
            <person name="Luo M.C."/>
            <person name="Dvorak J."/>
        </authorList>
    </citation>
    <scope>NUCLEOTIDE SEQUENCE [LARGE SCALE GENOMIC DNA]</scope>
    <source>
        <strain evidence="3">cv. AL8/78</strain>
    </source>
</reference>
<dbReference type="STRING" id="200361.A0A453DNG9"/>
<organism evidence="3 4">
    <name type="scientific">Aegilops tauschii subsp. strangulata</name>
    <name type="common">Goatgrass</name>
    <dbReference type="NCBI Taxonomy" id="200361"/>
    <lineage>
        <taxon>Eukaryota</taxon>
        <taxon>Viridiplantae</taxon>
        <taxon>Streptophyta</taxon>
        <taxon>Embryophyta</taxon>
        <taxon>Tracheophyta</taxon>
        <taxon>Spermatophyta</taxon>
        <taxon>Magnoliopsida</taxon>
        <taxon>Liliopsida</taxon>
        <taxon>Poales</taxon>
        <taxon>Poaceae</taxon>
        <taxon>BOP clade</taxon>
        <taxon>Pooideae</taxon>
        <taxon>Triticodae</taxon>
        <taxon>Triticeae</taxon>
        <taxon>Triticinae</taxon>
        <taxon>Aegilops</taxon>
    </lineage>
</organism>
<dbReference type="EnsemblPlants" id="AET3Gv20009200.1">
    <property type="protein sequence ID" value="AET3Gv20009200.1"/>
    <property type="gene ID" value="AET3Gv20009200"/>
</dbReference>
<keyword evidence="1" id="KW-0863">Zinc-finger</keyword>
<evidence type="ECO:0000313" key="4">
    <source>
        <dbReference type="Proteomes" id="UP000015105"/>
    </source>
</evidence>
<keyword evidence="4" id="KW-1185">Reference proteome</keyword>
<dbReference type="PANTHER" id="PTHR45730">
    <property type="entry name" value="ZINC FINGER PROTEIN JAGGED"/>
    <property type="match status" value="1"/>
</dbReference>
<dbReference type="PANTHER" id="PTHR45730:SF50">
    <property type="entry name" value="OS12G0617000 PROTEIN"/>
    <property type="match status" value="1"/>
</dbReference>
<protein>
    <recommendedName>
        <fullName evidence="2">C2H2-type domain-containing protein</fullName>
    </recommendedName>
</protein>
<dbReference type="Gene3D" id="3.30.160.60">
    <property type="entry name" value="Classic Zinc Finger"/>
    <property type="match status" value="1"/>
</dbReference>
<feature type="domain" description="C2H2-type" evidence="2">
    <location>
        <begin position="82"/>
        <end position="109"/>
    </location>
</feature>
<dbReference type="GO" id="GO:0008270">
    <property type="term" value="F:zinc ion binding"/>
    <property type="evidence" value="ECO:0007669"/>
    <property type="project" value="UniProtKB-KW"/>
</dbReference>
<accession>A0A453DNG9</accession>
<dbReference type="InterPro" id="IPR013087">
    <property type="entry name" value="Znf_C2H2_type"/>
</dbReference>
<reference evidence="4" key="2">
    <citation type="journal article" date="2017" name="Nat. Plants">
        <title>The Aegilops tauschii genome reveals multiple impacts of transposons.</title>
        <authorList>
            <person name="Zhao G."/>
            <person name="Zou C."/>
            <person name="Li K."/>
            <person name="Wang K."/>
            <person name="Li T."/>
            <person name="Gao L."/>
            <person name="Zhang X."/>
            <person name="Wang H."/>
            <person name="Yang Z."/>
            <person name="Liu X."/>
            <person name="Jiang W."/>
            <person name="Mao L."/>
            <person name="Kong X."/>
            <person name="Jiao Y."/>
            <person name="Jia J."/>
        </authorList>
    </citation>
    <scope>NUCLEOTIDE SEQUENCE [LARGE SCALE GENOMIC DNA]</scope>
    <source>
        <strain evidence="4">cv. AL8/78</strain>
    </source>
</reference>
<dbReference type="AlphaFoldDB" id="A0A453DNG9"/>
<reference evidence="3" key="4">
    <citation type="submission" date="2019-03" db="UniProtKB">
        <authorList>
            <consortium name="EnsemblPlants"/>
        </authorList>
    </citation>
    <scope>IDENTIFICATION</scope>
</reference>
<dbReference type="PROSITE" id="PS00028">
    <property type="entry name" value="ZINC_FINGER_C2H2_1"/>
    <property type="match status" value="1"/>
</dbReference>
<keyword evidence="1" id="KW-0479">Metal-binding</keyword>
<evidence type="ECO:0000313" key="3">
    <source>
        <dbReference type="EnsemblPlants" id="AET3Gv20009200.1"/>
    </source>
</evidence>
<dbReference type="Proteomes" id="UP000015105">
    <property type="component" value="Chromosome 3D"/>
</dbReference>
<dbReference type="GO" id="GO:0003700">
    <property type="term" value="F:DNA-binding transcription factor activity"/>
    <property type="evidence" value="ECO:0007669"/>
    <property type="project" value="InterPro"/>
</dbReference>
<dbReference type="PROSITE" id="PS50157">
    <property type="entry name" value="ZINC_FINGER_C2H2_2"/>
    <property type="match status" value="1"/>
</dbReference>
<dbReference type="Gramene" id="AET3Gv20009200.1">
    <property type="protein sequence ID" value="AET3Gv20009200.1"/>
    <property type="gene ID" value="AET3Gv20009200"/>
</dbReference>